<gene>
    <name evidence="2" type="ORF">HPB48_012743</name>
</gene>
<proteinExistence type="predicted"/>
<dbReference type="PROSITE" id="PS50835">
    <property type="entry name" value="IG_LIKE"/>
    <property type="match status" value="1"/>
</dbReference>
<comment type="caution">
    <text evidence="2">The sequence shown here is derived from an EMBL/GenBank/DDBJ whole genome shotgun (WGS) entry which is preliminary data.</text>
</comment>
<dbReference type="OrthoDB" id="5969272at2759"/>
<dbReference type="AlphaFoldDB" id="A0A9J6GBL9"/>
<evidence type="ECO:0000313" key="3">
    <source>
        <dbReference type="Proteomes" id="UP000821853"/>
    </source>
</evidence>
<name>A0A9J6GBL9_HAELO</name>
<evidence type="ECO:0000259" key="1">
    <source>
        <dbReference type="PROSITE" id="PS50835"/>
    </source>
</evidence>
<dbReference type="EMBL" id="JABSTR010000006">
    <property type="protein sequence ID" value="KAH9372834.1"/>
    <property type="molecule type" value="Genomic_DNA"/>
</dbReference>
<evidence type="ECO:0000313" key="2">
    <source>
        <dbReference type="EMBL" id="KAH9372834.1"/>
    </source>
</evidence>
<accession>A0A9J6GBL9</accession>
<dbReference type="InterPro" id="IPR007110">
    <property type="entry name" value="Ig-like_dom"/>
</dbReference>
<organism evidence="2 3">
    <name type="scientific">Haemaphysalis longicornis</name>
    <name type="common">Bush tick</name>
    <dbReference type="NCBI Taxonomy" id="44386"/>
    <lineage>
        <taxon>Eukaryota</taxon>
        <taxon>Metazoa</taxon>
        <taxon>Ecdysozoa</taxon>
        <taxon>Arthropoda</taxon>
        <taxon>Chelicerata</taxon>
        <taxon>Arachnida</taxon>
        <taxon>Acari</taxon>
        <taxon>Parasitiformes</taxon>
        <taxon>Ixodida</taxon>
        <taxon>Ixodoidea</taxon>
        <taxon>Ixodidae</taxon>
        <taxon>Haemaphysalinae</taxon>
        <taxon>Haemaphysalis</taxon>
    </lineage>
</organism>
<dbReference type="InterPro" id="IPR036179">
    <property type="entry name" value="Ig-like_dom_sf"/>
</dbReference>
<protein>
    <recommendedName>
        <fullName evidence="1">Ig-like domain-containing protein</fullName>
    </recommendedName>
</protein>
<dbReference type="Proteomes" id="UP000821853">
    <property type="component" value="Chromosome 4"/>
</dbReference>
<dbReference type="Gene3D" id="2.60.40.10">
    <property type="entry name" value="Immunoglobulins"/>
    <property type="match status" value="1"/>
</dbReference>
<dbReference type="SUPFAM" id="SSF48726">
    <property type="entry name" value="Immunoglobulin"/>
    <property type="match status" value="1"/>
</dbReference>
<dbReference type="VEuPathDB" id="VectorBase:HLOH_044615"/>
<sequence length="222" mass="23858">MIPDGAKGSCFRIDPASTPTNAWPAGGFPKRYCGGPAGYGLVAGKARTSRGARQERRGPVFTRAPPGRIEFLNSSQTAVPCEAQGTPRPEVWWWRVGSQGPSPDIPGLRHVRAQDGALVFSPFRAEDFRQDIHAAVYRCGARNSVGSIVSGDVHVRAGECHPLSYGKTPAKSDKTPWKYRDCALAALEGRGRGGGHSTRPELHVTGCEDSRVVITQRITPGN</sequence>
<keyword evidence="3" id="KW-1185">Reference proteome</keyword>
<dbReference type="InterPro" id="IPR013783">
    <property type="entry name" value="Ig-like_fold"/>
</dbReference>
<feature type="domain" description="Ig-like" evidence="1">
    <location>
        <begin position="59"/>
        <end position="150"/>
    </location>
</feature>
<reference evidence="2 3" key="1">
    <citation type="journal article" date="2020" name="Cell">
        <title>Large-Scale Comparative Analyses of Tick Genomes Elucidate Their Genetic Diversity and Vector Capacities.</title>
        <authorList>
            <consortium name="Tick Genome and Microbiome Consortium (TIGMIC)"/>
            <person name="Jia N."/>
            <person name="Wang J."/>
            <person name="Shi W."/>
            <person name="Du L."/>
            <person name="Sun Y."/>
            <person name="Zhan W."/>
            <person name="Jiang J.F."/>
            <person name="Wang Q."/>
            <person name="Zhang B."/>
            <person name="Ji P."/>
            <person name="Bell-Sakyi L."/>
            <person name="Cui X.M."/>
            <person name="Yuan T.T."/>
            <person name="Jiang B.G."/>
            <person name="Yang W.F."/>
            <person name="Lam T.T."/>
            <person name="Chang Q.C."/>
            <person name="Ding S.J."/>
            <person name="Wang X.J."/>
            <person name="Zhu J.G."/>
            <person name="Ruan X.D."/>
            <person name="Zhao L."/>
            <person name="Wei J.T."/>
            <person name="Ye R.Z."/>
            <person name="Que T.C."/>
            <person name="Du C.H."/>
            <person name="Zhou Y.H."/>
            <person name="Cheng J.X."/>
            <person name="Dai P.F."/>
            <person name="Guo W.B."/>
            <person name="Han X.H."/>
            <person name="Huang E.J."/>
            <person name="Li L.F."/>
            <person name="Wei W."/>
            <person name="Gao Y.C."/>
            <person name="Liu J.Z."/>
            <person name="Shao H.Z."/>
            <person name="Wang X."/>
            <person name="Wang C.C."/>
            <person name="Yang T.C."/>
            <person name="Huo Q.B."/>
            <person name="Li W."/>
            <person name="Chen H.Y."/>
            <person name="Chen S.E."/>
            <person name="Zhou L.G."/>
            <person name="Ni X.B."/>
            <person name="Tian J.H."/>
            <person name="Sheng Y."/>
            <person name="Liu T."/>
            <person name="Pan Y.S."/>
            <person name="Xia L.Y."/>
            <person name="Li J."/>
            <person name="Zhao F."/>
            <person name="Cao W.C."/>
        </authorList>
    </citation>
    <scope>NUCLEOTIDE SEQUENCE [LARGE SCALE GENOMIC DNA]</scope>
    <source>
        <strain evidence="2">HaeL-2018</strain>
    </source>
</reference>